<dbReference type="AlphaFoldDB" id="A0A2W5TNX8"/>
<dbReference type="SUPFAM" id="SSF55961">
    <property type="entry name" value="Bet v1-like"/>
    <property type="match status" value="1"/>
</dbReference>
<evidence type="ECO:0000313" key="3">
    <source>
        <dbReference type="EMBL" id="PZR14366.1"/>
    </source>
</evidence>
<feature type="chain" id="PRO_5016143978" description="START domain-containing protein" evidence="1">
    <location>
        <begin position="18"/>
        <end position="215"/>
    </location>
</feature>
<proteinExistence type="predicted"/>
<feature type="domain" description="START" evidence="2">
    <location>
        <begin position="20"/>
        <end position="201"/>
    </location>
</feature>
<dbReference type="InterPro" id="IPR028347">
    <property type="entry name" value="START_dom_prot"/>
</dbReference>
<evidence type="ECO:0000313" key="4">
    <source>
        <dbReference type="Proteomes" id="UP000249061"/>
    </source>
</evidence>
<dbReference type="PROSITE" id="PS50848">
    <property type="entry name" value="START"/>
    <property type="match status" value="1"/>
</dbReference>
<dbReference type="GO" id="GO:0005737">
    <property type="term" value="C:cytoplasm"/>
    <property type="evidence" value="ECO:0007669"/>
    <property type="project" value="UniProtKB-ARBA"/>
</dbReference>
<dbReference type="InterPro" id="IPR051213">
    <property type="entry name" value="START_lipid_transfer"/>
</dbReference>
<protein>
    <recommendedName>
        <fullName evidence="2">START domain-containing protein</fullName>
    </recommendedName>
</protein>
<reference evidence="3 4" key="1">
    <citation type="submission" date="2017-08" db="EMBL/GenBank/DDBJ databases">
        <title>Infants hospitalized years apart are colonized by the same room-sourced microbial strains.</title>
        <authorList>
            <person name="Brooks B."/>
            <person name="Olm M.R."/>
            <person name="Firek B.A."/>
            <person name="Baker R."/>
            <person name="Thomas B.C."/>
            <person name="Morowitz M.J."/>
            <person name="Banfield J.F."/>
        </authorList>
    </citation>
    <scope>NUCLEOTIDE SEQUENCE [LARGE SCALE GENOMIC DNA]</scope>
    <source>
        <strain evidence="3">S2_003_000_R2_14</strain>
    </source>
</reference>
<keyword evidence="1" id="KW-0732">Signal</keyword>
<dbReference type="PANTHER" id="PTHR19308">
    <property type="entry name" value="PHOSPHATIDYLCHOLINE TRANSFER PROTEIN"/>
    <property type="match status" value="1"/>
</dbReference>
<dbReference type="Pfam" id="PF01852">
    <property type="entry name" value="START"/>
    <property type="match status" value="1"/>
</dbReference>
<name>A0A2W5TNX8_9BACT</name>
<sequence length="215" mass="24143">MTRLAAFVLVVAPLALADEWKEVQDTDGVKVYSRSLKDRAIKSVKGTGIVDAPVVKVALVLLDDDHAPDWVDSLAEARVVRRVSPTEYIEYNHVKMPLIVSDREFVTNVTMTVDREKKTVVMRSVPAAEDEVKKTPAWVRGELSALYVLESIDDGARTRLTVEVDADPKGALPPFIVNFFQKDWSRDTIKGIRSQVKKDLAQPRDFVEFLSTLDF</sequence>
<dbReference type="Proteomes" id="UP000249061">
    <property type="component" value="Unassembled WGS sequence"/>
</dbReference>
<dbReference type="Gene3D" id="3.30.530.20">
    <property type="match status" value="1"/>
</dbReference>
<evidence type="ECO:0000256" key="1">
    <source>
        <dbReference type="SAM" id="SignalP"/>
    </source>
</evidence>
<feature type="signal peptide" evidence="1">
    <location>
        <begin position="1"/>
        <end position="17"/>
    </location>
</feature>
<dbReference type="GO" id="GO:0008289">
    <property type="term" value="F:lipid binding"/>
    <property type="evidence" value="ECO:0007669"/>
    <property type="project" value="InterPro"/>
</dbReference>
<dbReference type="PANTHER" id="PTHR19308:SF14">
    <property type="entry name" value="START DOMAIN-CONTAINING PROTEIN"/>
    <property type="match status" value="1"/>
</dbReference>
<dbReference type="EMBL" id="QFQP01000007">
    <property type="protein sequence ID" value="PZR14366.1"/>
    <property type="molecule type" value="Genomic_DNA"/>
</dbReference>
<gene>
    <name evidence="3" type="ORF">DI536_09890</name>
</gene>
<comment type="caution">
    <text evidence="3">The sequence shown here is derived from an EMBL/GenBank/DDBJ whole genome shotgun (WGS) entry which is preliminary data.</text>
</comment>
<dbReference type="PIRSF" id="PIRSF039033">
    <property type="entry name" value="START_dom"/>
    <property type="match status" value="1"/>
</dbReference>
<dbReference type="InterPro" id="IPR023393">
    <property type="entry name" value="START-like_dom_sf"/>
</dbReference>
<evidence type="ECO:0000259" key="2">
    <source>
        <dbReference type="PROSITE" id="PS50848"/>
    </source>
</evidence>
<dbReference type="InterPro" id="IPR002913">
    <property type="entry name" value="START_lipid-bd_dom"/>
</dbReference>
<organism evidence="3 4">
    <name type="scientific">Archangium gephyra</name>
    <dbReference type="NCBI Taxonomy" id="48"/>
    <lineage>
        <taxon>Bacteria</taxon>
        <taxon>Pseudomonadati</taxon>
        <taxon>Myxococcota</taxon>
        <taxon>Myxococcia</taxon>
        <taxon>Myxococcales</taxon>
        <taxon>Cystobacterineae</taxon>
        <taxon>Archangiaceae</taxon>
        <taxon>Archangium</taxon>
    </lineage>
</organism>
<accession>A0A2W5TNX8</accession>